<protein>
    <submittedName>
        <fullName evidence="2">Uncharacterized protein</fullName>
    </submittedName>
</protein>
<name>A0ABT4HQK6_MYCIR</name>
<sequence>RQTAISTPERKLPETPRSTGIDNSSRVEALVEFLEELVGLPRVTRLLHQRAQIAVWAAPQ</sequence>
<evidence type="ECO:0000313" key="3">
    <source>
        <dbReference type="Proteomes" id="UP001084650"/>
    </source>
</evidence>
<comment type="caution">
    <text evidence="2">The sequence shown here is derived from an EMBL/GenBank/DDBJ whole genome shotgun (WGS) entry which is preliminary data.</text>
</comment>
<feature type="region of interest" description="Disordered" evidence="1">
    <location>
        <begin position="1"/>
        <end position="22"/>
    </location>
</feature>
<organism evidence="2 3">
    <name type="scientific">Mycolicibacterium iranicum</name>
    <name type="common">Mycobacterium iranicum</name>
    <dbReference type="NCBI Taxonomy" id="912594"/>
    <lineage>
        <taxon>Bacteria</taxon>
        <taxon>Bacillati</taxon>
        <taxon>Actinomycetota</taxon>
        <taxon>Actinomycetes</taxon>
        <taxon>Mycobacteriales</taxon>
        <taxon>Mycobacteriaceae</taxon>
        <taxon>Mycolicibacterium</taxon>
    </lineage>
</organism>
<proteinExistence type="predicted"/>
<keyword evidence="3" id="KW-1185">Reference proteome</keyword>
<reference evidence="2" key="1">
    <citation type="submission" date="2022-12" db="EMBL/GenBank/DDBJ databases">
        <title>Whole genome sequence of Mycolicibacterium iranicum strain SBH312.</title>
        <authorList>
            <person name="Jani J."/>
            <person name="Arifin Mustapha Z."/>
            <person name="Ahmed K."/>
            <person name="Kai Ling C."/>
        </authorList>
    </citation>
    <scope>NUCLEOTIDE SEQUENCE</scope>
    <source>
        <strain evidence="2">SBH312</strain>
    </source>
</reference>
<dbReference type="EMBL" id="JAPQYE010000034">
    <property type="protein sequence ID" value="MCZ0732517.1"/>
    <property type="molecule type" value="Genomic_DNA"/>
</dbReference>
<evidence type="ECO:0000256" key="1">
    <source>
        <dbReference type="SAM" id="MobiDB-lite"/>
    </source>
</evidence>
<dbReference type="Proteomes" id="UP001084650">
    <property type="component" value="Unassembled WGS sequence"/>
</dbReference>
<evidence type="ECO:0000313" key="2">
    <source>
        <dbReference type="EMBL" id="MCZ0732517.1"/>
    </source>
</evidence>
<accession>A0ABT4HQK6</accession>
<dbReference type="RefSeq" id="WP_268788161.1">
    <property type="nucleotide sequence ID" value="NZ_JAPQYE010000034.1"/>
</dbReference>
<feature type="non-terminal residue" evidence="2">
    <location>
        <position position="1"/>
    </location>
</feature>
<gene>
    <name evidence="2" type="ORF">OY187_31175</name>
</gene>